<keyword evidence="5 8" id="KW-0472">Membrane</keyword>
<evidence type="ECO:0000256" key="1">
    <source>
        <dbReference type="ARBA" id="ARBA00004236"/>
    </source>
</evidence>
<feature type="transmembrane region" description="Helical" evidence="8">
    <location>
        <begin position="251"/>
        <end position="272"/>
    </location>
</feature>
<dbReference type="GO" id="GO:0009617">
    <property type="term" value="P:response to bacterium"/>
    <property type="evidence" value="ECO:0007669"/>
    <property type="project" value="TreeGrafter"/>
</dbReference>
<reference evidence="11" key="1">
    <citation type="submission" date="2023-08" db="EMBL/GenBank/DDBJ databases">
        <authorList>
            <person name="Alioto T."/>
            <person name="Alioto T."/>
            <person name="Gomez Garrido J."/>
        </authorList>
    </citation>
    <scope>NUCLEOTIDE SEQUENCE</scope>
</reference>
<dbReference type="GO" id="GO:0005886">
    <property type="term" value="C:plasma membrane"/>
    <property type="evidence" value="ECO:0007669"/>
    <property type="project" value="UniProtKB-SubCell"/>
</dbReference>
<organism evidence="11 12">
    <name type="scientific">Xyrichtys novacula</name>
    <name type="common">Pearly razorfish</name>
    <name type="synonym">Hemipteronotus novacula</name>
    <dbReference type="NCBI Taxonomy" id="13765"/>
    <lineage>
        <taxon>Eukaryota</taxon>
        <taxon>Metazoa</taxon>
        <taxon>Chordata</taxon>
        <taxon>Craniata</taxon>
        <taxon>Vertebrata</taxon>
        <taxon>Euteleostomi</taxon>
        <taxon>Actinopterygii</taxon>
        <taxon>Neopterygii</taxon>
        <taxon>Teleostei</taxon>
        <taxon>Neoteleostei</taxon>
        <taxon>Acanthomorphata</taxon>
        <taxon>Eupercaria</taxon>
        <taxon>Labriformes</taxon>
        <taxon>Labridae</taxon>
        <taxon>Xyrichtys</taxon>
    </lineage>
</organism>
<dbReference type="PROSITE" id="PS50835">
    <property type="entry name" value="IG_LIKE"/>
    <property type="match status" value="2"/>
</dbReference>
<evidence type="ECO:0000256" key="9">
    <source>
        <dbReference type="SAM" id="SignalP"/>
    </source>
</evidence>
<dbReference type="InterPro" id="IPR052051">
    <property type="entry name" value="TCR_complex_component"/>
</dbReference>
<keyword evidence="12" id="KW-1185">Reference proteome</keyword>
<dbReference type="EMBL" id="OY660869">
    <property type="protein sequence ID" value="CAJ1058993.1"/>
    <property type="molecule type" value="Genomic_DNA"/>
</dbReference>
<dbReference type="PANTHER" id="PTHR19433:SF133">
    <property type="entry name" value="IMMUNE-TYPE RECEPTOR 5 PRECURSOR-RELATED"/>
    <property type="match status" value="1"/>
</dbReference>
<evidence type="ECO:0000313" key="11">
    <source>
        <dbReference type="EMBL" id="CAJ1058993.1"/>
    </source>
</evidence>
<keyword evidence="6" id="KW-1015">Disulfide bond</keyword>
<dbReference type="InterPro" id="IPR003599">
    <property type="entry name" value="Ig_sub"/>
</dbReference>
<proteinExistence type="predicted"/>
<evidence type="ECO:0000256" key="2">
    <source>
        <dbReference type="ARBA" id="ARBA00022475"/>
    </source>
</evidence>
<feature type="domain" description="Ig-like" evidence="10">
    <location>
        <begin position="26"/>
        <end position="106"/>
    </location>
</feature>
<evidence type="ECO:0000256" key="3">
    <source>
        <dbReference type="ARBA" id="ARBA00022729"/>
    </source>
</evidence>
<dbReference type="InterPro" id="IPR036179">
    <property type="entry name" value="Ig-like_dom_sf"/>
</dbReference>
<keyword evidence="2" id="KW-1003">Cell membrane</keyword>
<dbReference type="SUPFAM" id="SSF48726">
    <property type="entry name" value="Immunoglobulin"/>
    <property type="match status" value="2"/>
</dbReference>
<dbReference type="Pfam" id="PF07686">
    <property type="entry name" value="V-set"/>
    <property type="match status" value="1"/>
</dbReference>
<dbReference type="GO" id="GO:0002376">
    <property type="term" value="P:immune system process"/>
    <property type="evidence" value="ECO:0007669"/>
    <property type="project" value="UniProtKB-KW"/>
</dbReference>
<evidence type="ECO:0000313" key="12">
    <source>
        <dbReference type="Proteomes" id="UP001178508"/>
    </source>
</evidence>
<dbReference type="InterPro" id="IPR013106">
    <property type="entry name" value="Ig_V-set"/>
</dbReference>
<dbReference type="PANTHER" id="PTHR19433">
    <property type="entry name" value="T-CELL RECEPTOR ALPHA CHAIN V REGION-RELATED"/>
    <property type="match status" value="1"/>
</dbReference>
<dbReference type="CDD" id="cd00099">
    <property type="entry name" value="IgV"/>
    <property type="match status" value="1"/>
</dbReference>
<dbReference type="Proteomes" id="UP001178508">
    <property type="component" value="Chromosome 6"/>
</dbReference>
<sequence>MEILWLTLLLVQQGYAKPQVTTVQLGEAVTLTCVHPDIFSSRLFWYKQNAGETLALIVRLQTHIEPVYGAGFSPSRFVVNNNKTMGNLTILRTSQEDEGMYHCAVSEWINVVWSGVYLSLKGNTQRMSNLQVVQRPTVSDPIRPGDSLSLQCSVLSDSENQTCPGGHRGHRVFWFRAGSDRSHPDLIYADGNKQDDCDQRSDPQKSCVYHFSKNISSSDAGTYYCAVATCGRILFGDGAKVDIVPIPYSEFIAIGILAVCLVISVVGNVVLLHKQKALRHHEERTFSEAQVVNACRQTDTEDELNYAALNFAAKKTRGRKKREFVEDGVYAQVKS</sequence>
<keyword evidence="3 9" id="KW-0732">Signal</keyword>
<evidence type="ECO:0000256" key="6">
    <source>
        <dbReference type="ARBA" id="ARBA00023157"/>
    </source>
</evidence>
<dbReference type="Gene3D" id="2.60.40.10">
    <property type="entry name" value="Immunoglobulins"/>
    <property type="match status" value="2"/>
</dbReference>
<evidence type="ECO:0000256" key="7">
    <source>
        <dbReference type="ARBA" id="ARBA00023180"/>
    </source>
</evidence>
<dbReference type="SMART" id="SM00409">
    <property type="entry name" value="IG"/>
    <property type="match status" value="2"/>
</dbReference>
<dbReference type="SMART" id="SM00406">
    <property type="entry name" value="IGv"/>
    <property type="match status" value="2"/>
</dbReference>
<feature type="domain" description="Ig-like" evidence="10">
    <location>
        <begin position="130"/>
        <end position="227"/>
    </location>
</feature>
<keyword evidence="4" id="KW-0391">Immunity</keyword>
<keyword evidence="8" id="KW-0812">Transmembrane</keyword>
<evidence type="ECO:0000256" key="5">
    <source>
        <dbReference type="ARBA" id="ARBA00023136"/>
    </source>
</evidence>
<dbReference type="AlphaFoldDB" id="A0AAV1FD28"/>
<feature type="chain" id="PRO_5043987493" evidence="9">
    <location>
        <begin position="17"/>
        <end position="335"/>
    </location>
</feature>
<keyword evidence="7" id="KW-0325">Glycoprotein</keyword>
<gene>
    <name evidence="11" type="ORF">XNOV1_A034667</name>
</gene>
<dbReference type="InterPro" id="IPR013783">
    <property type="entry name" value="Ig-like_fold"/>
</dbReference>
<evidence type="ECO:0000256" key="4">
    <source>
        <dbReference type="ARBA" id="ARBA00022859"/>
    </source>
</evidence>
<protein>
    <submittedName>
        <fullName evidence="11">Uncharacterized protein LOC117818041</fullName>
    </submittedName>
</protein>
<keyword evidence="8" id="KW-1133">Transmembrane helix</keyword>
<evidence type="ECO:0000256" key="8">
    <source>
        <dbReference type="SAM" id="Phobius"/>
    </source>
</evidence>
<comment type="subcellular location">
    <subcellularLocation>
        <location evidence="1">Cell membrane</location>
    </subcellularLocation>
</comment>
<dbReference type="InterPro" id="IPR007110">
    <property type="entry name" value="Ig-like_dom"/>
</dbReference>
<evidence type="ECO:0000259" key="10">
    <source>
        <dbReference type="PROSITE" id="PS50835"/>
    </source>
</evidence>
<accession>A0AAV1FD28</accession>
<feature type="signal peptide" evidence="9">
    <location>
        <begin position="1"/>
        <end position="16"/>
    </location>
</feature>
<name>A0AAV1FD28_XYRNO</name>